<keyword evidence="5" id="KW-0472">Membrane</keyword>
<sequence>MKNLKMNKKITLAFGVVIACFFIAVIFCIMGMRTISSKYETFYHVRHEATMRARNMRVQLQSGVKNITLSTVEDDPVKTIELITEAQTNFDAIQTEISWFEHDFDGDISLLETFKSKLDTAAGYREKIIELSRQNTDASRDEAQRILVDNYNPVAVEAGQIVLQFTNQQNDIAEGNFNSAMNSQRIQMTLAITISAIAVAFAVVMAVMLIRAVVAPVQEMQQLMQDMEEGHLDVVAKYESRDELGMLANSIRATLKFLQDVIGDVDYLLTGFGNGDFTVSTRIREKYVGDYKSLLTSMSKLKEHLSGTLSQINQSADQVSAGSDQVSSGAQALSQGATEQASSVEELAATINEISNNIEQNAKNAELASTNSEHVKEQAEESGKRMQEMLSAMEDISNTSGEIGKIIKTIEDIAFQTNMLSLNAAVEAARAGAAGKGFAVVADEVRNLAAKSADASKNTSALIEGALQAVERGTKIANETASALNDVVSGVGDVAATIDQISSASKDQSDAVRQVTLGIDQISSVVQTNSATAEESAAASEELSGQAQILKNLVGQFRLPGEGRGMHTPSPAYSDEPHSYIPAGEDKY</sequence>
<dbReference type="GO" id="GO:0006935">
    <property type="term" value="P:chemotaxis"/>
    <property type="evidence" value="ECO:0007669"/>
    <property type="project" value="UniProtKB-KW"/>
</dbReference>
<organism evidence="8 9">
    <name type="scientific">[Clostridium] clostridioforme 90A8</name>
    <dbReference type="NCBI Taxonomy" id="999408"/>
    <lineage>
        <taxon>Bacteria</taxon>
        <taxon>Bacillati</taxon>
        <taxon>Bacillota</taxon>
        <taxon>Clostridia</taxon>
        <taxon>Lachnospirales</taxon>
        <taxon>Lachnospiraceae</taxon>
        <taxon>Enterocloster</taxon>
    </lineage>
</organism>
<feature type="transmembrane region" description="Helical" evidence="5">
    <location>
        <begin position="190"/>
        <end position="214"/>
    </location>
</feature>
<dbReference type="HOGENOM" id="CLU_000445_107_16_9"/>
<keyword evidence="1" id="KW-0145">Chemotaxis</keyword>
<dbReference type="Pfam" id="PF00015">
    <property type="entry name" value="MCPsignal"/>
    <property type="match status" value="1"/>
</dbReference>
<dbReference type="RefSeq" id="WP_002594928.1">
    <property type="nucleotide sequence ID" value="NZ_KB850998.1"/>
</dbReference>
<keyword evidence="5" id="KW-0812">Transmembrane</keyword>
<dbReference type="PROSITE" id="PS50111">
    <property type="entry name" value="CHEMOTAXIS_TRANSDUC_2"/>
    <property type="match status" value="1"/>
</dbReference>
<reference evidence="8 9" key="1">
    <citation type="submission" date="2013-01" db="EMBL/GenBank/DDBJ databases">
        <title>The Genome Sequence of Clostridium clostridioforme 90A8.</title>
        <authorList>
            <consortium name="The Broad Institute Genome Sequencing Platform"/>
            <person name="Earl A."/>
            <person name="Ward D."/>
            <person name="Feldgarden M."/>
            <person name="Gevers D."/>
            <person name="Courvalin P."/>
            <person name="Lambert T."/>
            <person name="Walker B."/>
            <person name="Young S.K."/>
            <person name="Zeng Q."/>
            <person name="Gargeya S."/>
            <person name="Fitzgerald M."/>
            <person name="Haas B."/>
            <person name="Abouelleil A."/>
            <person name="Alvarado L."/>
            <person name="Arachchi H.M."/>
            <person name="Berlin A.M."/>
            <person name="Chapman S.B."/>
            <person name="Dewar J."/>
            <person name="Goldberg J."/>
            <person name="Griggs A."/>
            <person name="Gujja S."/>
            <person name="Hansen M."/>
            <person name="Howarth C."/>
            <person name="Imamovic A."/>
            <person name="Larimer J."/>
            <person name="McCowan C."/>
            <person name="Murphy C."/>
            <person name="Neiman D."/>
            <person name="Pearson M."/>
            <person name="Priest M."/>
            <person name="Roberts A."/>
            <person name="Saif S."/>
            <person name="Shea T."/>
            <person name="Sisk P."/>
            <person name="Sykes S."/>
            <person name="Wortman J."/>
            <person name="Nusbaum C."/>
            <person name="Birren B."/>
        </authorList>
    </citation>
    <scope>NUCLEOTIDE SEQUENCE [LARGE SCALE GENOMIC DNA]</scope>
    <source>
        <strain evidence="8 9">90A8</strain>
    </source>
</reference>
<evidence type="ECO:0000256" key="5">
    <source>
        <dbReference type="SAM" id="Phobius"/>
    </source>
</evidence>
<dbReference type="InterPro" id="IPR051310">
    <property type="entry name" value="MCP_chemotaxis"/>
</dbReference>
<comment type="similarity">
    <text evidence="2">Belongs to the methyl-accepting chemotaxis (MCP) protein family.</text>
</comment>
<dbReference type="SMART" id="SM00283">
    <property type="entry name" value="MA"/>
    <property type="match status" value="1"/>
</dbReference>
<name>A0A0E2HES7_9FIRM</name>
<dbReference type="InterPro" id="IPR004089">
    <property type="entry name" value="MCPsignal_dom"/>
</dbReference>
<dbReference type="PATRIC" id="fig|999408.3.peg.1149"/>
<dbReference type="Proteomes" id="UP000013085">
    <property type="component" value="Unassembled WGS sequence"/>
</dbReference>
<evidence type="ECO:0000259" key="7">
    <source>
        <dbReference type="PROSITE" id="PS50885"/>
    </source>
</evidence>
<evidence type="ECO:0008006" key="10">
    <source>
        <dbReference type="Google" id="ProtNLM"/>
    </source>
</evidence>
<comment type="caution">
    <text evidence="8">The sequence shown here is derived from an EMBL/GenBank/DDBJ whole genome shotgun (WGS) entry which is preliminary data.</text>
</comment>
<evidence type="ECO:0000256" key="4">
    <source>
        <dbReference type="SAM" id="MobiDB-lite"/>
    </source>
</evidence>
<dbReference type="InterPro" id="IPR004090">
    <property type="entry name" value="Chemotax_Me-accpt_rcpt"/>
</dbReference>
<dbReference type="SUPFAM" id="SSF58104">
    <property type="entry name" value="Methyl-accepting chemotaxis protein (MCP) signaling domain"/>
    <property type="match status" value="1"/>
</dbReference>
<evidence type="ECO:0000313" key="8">
    <source>
        <dbReference type="EMBL" id="ENZ18756.1"/>
    </source>
</evidence>
<evidence type="ECO:0000256" key="3">
    <source>
        <dbReference type="PROSITE-ProRule" id="PRU00284"/>
    </source>
</evidence>
<dbReference type="GO" id="GO:0004888">
    <property type="term" value="F:transmembrane signaling receptor activity"/>
    <property type="evidence" value="ECO:0007669"/>
    <property type="project" value="InterPro"/>
</dbReference>
<evidence type="ECO:0000259" key="6">
    <source>
        <dbReference type="PROSITE" id="PS50111"/>
    </source>
</evidence>
<keyword evidence="3" id="KW-0807">Transducer</keyword>
<accession>A0A0E2HES7</accession>
<protein>
    <recommendedName>
        <fullName evidence="10">X-X-X-Leu-X-X-Gly heptad repeat protein</fullName>
    </recommendedName>
</protein>
<dbReference type="Gene3D" id="1.10.287.950">
    <property type="entry name" value="Methyl-accepting chemotaxis protein"/>
    <property type="match status" value="1"/>
</dbReference>
<proteinExistence type="inferred from homology"/>
<dbReference type="Pfam" id="PF12729">
    <property type="entry name" value="4HB_MCP_1"/>
    <property type="match status" value="1"/>
</dbReference>
<dbReference type="PANTHER" id="PTHR43531:SF11">
    <property type="entry name" value="METHYL-ACCEPTING CHEMOTAXIS PROTEIN 3"/>
    <property type="match status" value="1"/>
</dbReference>
<dbReference type="SMART" id="SM00304">
    <property type="entry name" value="HAMP"/>
    <property type="match status" value="2"/>
</dbReference>
<dbReference type="PROSITE" id="PS51257">
    <property type="entry name" value="PROKAR_LIPOPROTEIN"/>
    <property type="match status" value="1"/>
</dbReference>
<dbReference type="PRINTS" id="PR00260">
    <property type="entry name" value="CHEMTRNSDUCR"/>
</dbReference>
<dbReference type="CDD" id="cd06225">
    <property type="entry name" value="HAMP"/>
    <property type="match status" value="1"/>
</dbReference>
<dbReference type="Gene3D" id="6.10.340.10">
    <property type="match status" value="1"/>
</dbReference>
<dbReference type="AlphaFoldDB" id="A0A0E2HES7"/>
<dbReference type="GO" id="GO:0005886">
    <property type="term" value="C:plasma membrane"/>
    <property type="evidence" value="ECO:0007669"/>
    <property type="project" value="TreeGrafter"/>
</dbReference>
<feature type="domain" description="HAMP" evidence="7">
    <location>
        <begin position="211"/>
        <end position="263"/>
    </location>
</feature>
<dbReference type="EMBL" id="AGYR01000007">
    <property type="protein sequence ID" value="ENZ18756.1"/>
    <property type="molecule type" value="Genomic_DNA"/>
</dbReference>
<evidence type="ECO:0000256" key="2">
    <source>
        <dbReference type="ARBA" id="ARBA00029447"/>
    </source>
</evidence>
<gene>
    <name evidence="8" type="ORF">HMPREF1090_01073</name>
</gene>
<evidence type="ECO:0000256" key="1">
    <source>
        <dbReference type="ARBA" id="ARBA00022500"/>
    </source>
</evidence>
<keyword evidence="5" id="KW-1133">Transmembrane helix</keyword>
<dbReference type="Pfam" id="PF00672">
    <property type="entry name" value="HAMP"/>
    <property type="match status" value="1"/>
</dbReference>
<feature type="transmembrane region" description="Helical" evidence="5">
    <location>
        <begin position="12"/>
        <end position="32"/>
    </location>
</feature>
<evidence type="ECO:0000313" key="9">
    <source>
        <dbReference type="Proteomes" id="UP000013085"/>
    </source>
</evidence>
<dbReference type="PANTHER" id="PTHR43531">
    <property type="entry name" value="PROTEIN ICFG"/>
    <property type="match status" value="1"/>
</dbReference>
<dbReference type="GO" id="GO:0007165">
    <property type="term" value="P:signal transduction"/>
    <property type="evidence" value="ECO:0007669"/>
    <property type="project" value="UniProtKB-KW"/>
</dbReference>
<dbReference type="InterPro" id="IPR024478">
    <property type="entry name" value="HlyB_4HB_MCP"/>
</dbReference>
<dbReference type="InterPro" id="IPR003660">
    <property type="entry name" value="HAMP_dom"/>
</dbReference>
<feature type="region of interest" description="Disordered" evidence="4">
    <location>
        <begin position="560"/>
        <end position="588"/>
    </location>
</feature>
<feature type="domain" description="Methyl-accepting transducer" evidence="6">
    <location>
        <begin position="315"/>
        <end position="544"/>
    </location>
</feature>
<dbReference type="PROSITE" id="PS50885">
    <property type="entry name" value="HAMP"/>
    <property type="match status" value="1"/>
</dbReference>